<evidence type="ECO:0000313" key="2">
    <source>
        <dbReference type="Proteomes" id="UP001062846"/>
    </source>
</evidence>
<evidence type="ECO:0000313" key="1">
    <source>
        <dbReference type="EMBL" id="KAI8573764.1"/>
    </source>
</evidence>
<name>A0ACC0Q8S8_RHOML</name>
<reference evidence="1" key="1">
    <citation type="submission" date="2022-02" db="EMBL/GenBank/DDBJ databases">
        <title>Plant Genome Project.</title>
        <authorList>
            <person name="Zhang R.-G."/>
        </authorList>
    </citation>
    <scope>NUCLEOTIDE SEQUENCE</scope>
    <source>
        <strain evidence="1">AT1</strain>
    </source>
</reference>
<dbReference type="EMBL" id="CM046388">
    <property type="protein sequence ID" value="KAI8573764.1"/>
    <property type="molecule type" value="Genomic_DNA"/>
</dbReference>
<sequence length="59" mass="6384">MSGSSSRGKGVQCYSCKKFGHVKRDCPLLKNKGKKLDDASSASSLVVGMMEIFSQFPKV</sequence>
<organism evidence="1 2">
    <name type="scientific">Rhododendron molle</name>
    <name type="common">Chinese azalea</name>
    <name type="synonym">Azalea mollis</name>
    <dbReference type="NCBI Taxonomy" id="49168"/>
    <lineage>
        <taxon>Eukaryota</taxon>
        <taxon>Viridiplantae</taxon>
        <taxon>Streptophyta</taxon>
        <taxon>Embryophyta</taxon>
        <taxon>Tracheophyta</taxon>
        <taxon>Spermatophyta</taxon>
        <taxon>Magnoliopsida</taxon>
        <taxon>eudicotyledons</taxon>
        <taxon>Gunneridae</taxon>
        <taxon>Pentapetalae</taxon>
        <taxon>asterids</taxon>
        <taxon>Ericales</taxon>
        <taxon>Ericaceae</taxon>
        <taxon>Ericoideae</taxon>
        <taxon>Rhodoreae</taxon>
        <taxon>Rhododendron</taxon>
    </lineage>
</organism>
<keyword evidence="2" id="KW-1185">Reference proteome</keyword>
<proteinExistence type="predicted"/>
<gene>
    <name evidence="1" type="ORF">RHMOL_Rhmol01G0301400</name>
</gene>
<comment type="caution">
    <text evidence="1">The sequence shown here is derived from an EMBL/GenBank/DDBJ whole genome shotgun (WGS) entry which is preliminary data.</text>
</comment>
<protein>
    <submittedName>
        <fullName evidence="1">Uncharacterized protein</fullName>
    </submittedName>
</protein>
<accession>A0ACC0Q8S8</accession>
<dbReference type="Proteomes" id="UP001062846">
    <property type="component" value="Chromosome 1"/>
</dbReference>